<feature type="domain" description="DUF4434" evidence="1">
    <location>
        <begin position="10"/>
        <end position="210"/>
    </location>
</feature>
<organism evidence="3 4">
    <name type="scientific">Stutzerimonas zhaodongensis</name>
    <dbReference type="NCBI Taxonomy" id="1176257"/>
    <lineage>
        <taxon>Bacteria</taxon>
        <taxon>Pseudomonadati</taxon>
        <taxon>Pseudomonadota</taxon>
        <taxon>Gammaproteobacteria</taxon>
        <taxon>Pseudomonadales</taxon>
        <taxon>Pseudomonadaceae</taxon>
        <taxon>Stutzerimonas</taxon>
    </lineage>
</organism>
<dbReference type="RefSeq" id="WP_128120414.1">
    <property type="nucleotide sequence ID" value="NZ_CP076683.1"/>
</dbReference>
<reference evidence="2 5" key="2">
    <citation type="submission" date="2021-06" db="EMBL/GenBank/DDBJ databases">
        <title>Microbial metabolic specificity influences pelagic lipid remineralization.</title>
        <authorList>
            <person name="Behrendt L."/>
            <person name="Hunter J.E."/>
            <person name="Alcolombri U."/>
            <person name="Smriga S."/>
            <person name="Mincer T."/>
            <person name="Lowenstein D.P."/>
            <person name="Peaudecerf F.J."/>
            <person name="Fernandez V.I."/>
            <person name="Fredricks H."/>
            <person name="Almblad H."/>
            <person name="Harrison J.J."/>
            <person name="Stocker R."/>
            <person name="Van Mooy B.A.S."/>
        </authorList>
    </citation>
    <scope>NUCLEOTIDE SEQUENCE [LARGE SCALE GENOMIC DNA]</scope>
    <source>
        <strain evidence="2 5">A252</strain>
    </source>
</reference>
<name>A0A365PVL6_9GAMM</name>
<dbReference type="InterPro" id="IPR027849">
    <property type="entry name" value="DUF4434"/>
</dbReference>
<dbReference type="EMBL" id="CP076683">
    <property type="protein sequence ID" value="QWV18298.1"/>
    <property type="molecule type" value="Genomic_DNA"/>
</dbReference>
<protein>
    <submittedName>
        <fullName evidence="3">DUF4434 domain-containing protein</fullName>
    </submittedName>
</protein>
<dbReference type="Pfam" id="PF14488">
    <property type="entry name" value="DUF4434"/>
    <property type="match status" value="1"/>
</dbReference>
<accession>A0A365PVL6</accession>
<dbReference type="Proteomes" id="UP000252554">
    <property type="component" value="Unassembled WGS sequence"/>
</dbReference>
<proteinExistence type="predicted"/>
<gene>
    <name evidence="3" type="ORF">DQ403_11525</name>
    <name evidence="2" type="ORF">KQ248_06395</name>
</gene>
<keyword evidence="5" id="KW-1185">Reference proteome</keyword>
<dbReference type="Proteomes" id="UP000683436">
    <property type="component" value="Chromosome"/>
</dbReference>
<dbReference type="EMBL" id="QNTV01000007">
    <property type="protein sequence ID" value="RBA58241.1"/>
    <property type="molecule type" value="Genomic_DNA"/>
</dbReference>
<evidence type="ECO:0000313" key="5">
    <source>
        <dbReference type="Proteomes" id="UP000683436"/>
    </source>
</evidence>
<dbReference type="AlphaFoldDB" id="A0A365PVL6"/>
<evidence type="ECO:0000259" key="1">
    <source>
        <dbReference type="Pfam" id="PF14488"/>
    </source>
</evidence>
<dbReference type="Gene3D" id="3.20.20.80">
    <property type="entry name" value="Glycosidases"/>
    <property type="match status" value="1"/>
</dbReference>
<evidence type="ECO:0000313" key="2">
    <source>
        <dbReference type="EMBL" id="QWV18298.1"/>
    </source>
</evidence>
<evidence type="ECO:0000313" key="4">
    <source>
        <dbReference type="Proteomes" id="UP000252554"/>
    </source>
</evidence>
<sequence>MRGVAADALFYQPQTNDAVVEPDQWTEIWRQSKAHGFDRVIVQWTRYGDEDFGGDHGWLRNALRQARQAGLGLVVGLYQDPDYFSRLNDLSGLSRYWIELFDQVLLQQRLLLSEGVVADAWYLPAELSDRTFNDQDRRKDLLEQLNGLMQHLQQPLQLSAYSTGQLAPAANARWLDELHSVGAMVWWQDGVGVAELPTLVRTAYVQALSCETGIVSEAFRRTSVGNEPFTAVPADPQRYSSCHPSAVFSLRYMPWGAAFPRASR</sequence>
<evidence type="ECO:0000313" key="3">
    <source>
        <dbReference type="EMBL" id="RBA58241.1"/>
    </source>
</evidence>
<reference evidence="3 4" key="1">
    <citation type="submission" date="2018-06" db="EMBL/GenBank/DDBJ databases">
        <title>Whole genome sequencing of four bacterial strains from South Shetland trench revealing bio-synthetic gene clusters.</title>
        <authorList>
            <person name="Abdel-Mageed W.M."/>
            <person name="Lehri B."/>
            <person name="Jarmusch S.A."/>
            <person name="Miranda K."/>
            <person name="Goodfellow M."/>
            <person name="Jaspars M."/>
            <person name="Karlyshev A.V."/>
        </authorList>
    </citation>
    <scope>NUCLEOTIDE SEQUENCE [LARGE SCALE GENOMIC DNA]</scope>
    <source>
        <strain evidence="3 4">SST2</strain>
    </source>
</reference>